<dbReference type="KEGG" id="scl:sce5837"/>
<dbReference type="HOGENOM" id="CLU_029768_0_0_7"/>
<evidence type="ECO:0000256" key="1">
    <source>
        <dbReference type="SAM" id="MobiDB-lite"/>
    </source>
</evidence>
<dbReference type="AlphaFoldDB" id="A9G8J1"/>
<protein>
    <recommendedName>
        <fullName evidence="5">Cytochrome c domain-containing protein</fullName>
    </recommendedName>
</protein>
<dbReference type="EMBL" id="AM746676">
    <property type="protein sequence ID" value="CAN96000.1"/>
    <property type="molecule type" value="Genomic_DNA"/>
</dbReference>
<dbReference type="RefSeq" id="WP_012238465.1">
    <property type="nucleotide sequence ID" value="NC_010162.1"/>
</dbReference>
<organism evidence="3 4">
    <name type="scientific">Sorangium cellulosum (strain So ce56)</name>
    <name type="common">Polyangium cellulosum (strain So ce56)</name>
    <dbReference type="NCBI Taxonomy" id="448385"/>
    <lineage>
        <taxon>Bacteria</taxon>
        <taxon>Pseudomonadati</taxon>
        <taxon>Myxococcota</taxon>
        <taxon>Polyangia</taxon>
        <taxon>Polyangiales</taxon>
        <taxon>Polyangiaceae</taxon>
        <taxon>Sorangium</taxon>
    </lineage>
</organism>
<feature type="signal peptide" evidence="2">
    <location>
        <begin position="1"/>
        <end position="28"/>
    </location>
</feature>
<dbReference type="Proteomes" id="UP000002139">
    <property type="component" value="Chromosome"/>
</dbReference>
<gene>
    <name evidence="3" type="ordered locus">sce5837</name>
</gene>
<evidence type="ECO:0000256" key="2">
    <source>
        <dbReference type="SAM" id="SignalP"/>
    </source>
</evidence>
<reference evidence="3 4" key="1">
    <citation type="journal article" date="2007" name="Nat. Biotechnol.">
        <title>Complete genome sequence of the myxobacterium Sorangium cellulosum.</title>
        <authorList>
            <person name="Schneiker S."/>
            <person name="Perlova O."/>
            <person name="Kaiser O."/>
            <person name="Gerth K."/>
            <person name="Alici A."/>
            <person name="Altmeyer M.O."/>
            <person name="Bartels D."/>
            <person name="Bekel T."/>
            <person name="Beyer S."/>
            <person name="Bode E."/>
            <person name="Bode H.B."/>
            <person name="Bolten C.J."/>
            <person name="Choudhuri J.V."/>
            <person name="Doss S."/>
            <person name="Elnakady Y.A."/>
            <person name="Frank B."/>
            <person name="Gaigalat L."/>
            <person name="Goesmann A."/>
            <person name="Groeger C."/>
            <person name="Gross F."/>
            <person name="Jelsbak L."/>
            <person name="Jelsbak L."/>
            <person name="Kalinowski J."/>
            <person name="Kegler C."/>
            <person name="Knauber T."/>
            <person name="Konietzny S."/>
            <person name="Kopp M."/>
            <person name="Krause L."/>
            <person name="Krug D."/>
            <person name="Linke B."/>
            <person name="Mahmud T."/>
            <person name="Martinez-Arias R."/>
            <person name="McHardy A.C."/>
            <person name="Merai M."/>
            <person name="Meyer F."/>
            <person name="Mormann S."/>
            <person name="Munoz-Dorado J."/>
            <person name="Perez J."/>
            <person name="Pradella S."/>
            <person name="Rachid S."/>
            <person name="Raddatz G."/>
            <person name="Rosenau F."/>
            <person name="Rueckert C."/>
            <person name="Sasse F."/>
            <person name="Scharfe M."/>
            <person name="Schuster S.C."/>
            <person name="Suen G."/>
            <person name="Treuner-Lange A."/>
            <person name="Velicer G.J."/>
            <person name="Vorholter F.-J."/>
            <person name="Weissman K.J."/>
            <person name="Welch R.D."/>
            <person name="Wenzel S.C."/>
            <person name="Whitworth D.E."/>
            <person name="Wilhelm S."/>
            <person name="Wittmann C."/>
            <person name="Bloecker H."/>
            <person name="Puehler A."/>
            <person name="Mueller R."/>
        </authorList>
    </citation>
    <scope>NUCLEOTIDE SEQUENCE [LARGE SCALE GENOMIC DNA]</scope>
    <source>
        <strain evidence="4">So ce56</strain>
    </source>
</reference>
<feature type="region of interest" description="Disordered" evidence="1">
    <location>
        <begin position="510"/>
        <end position="539"/>
    </location>
</feature>
<evidence type="ECO:0000313" key="4">
    <source>
        <dbReference type="Proteomes" id="UP000002139"/>
    </source>
</evidence>
<keyword evidence="4" id="KW-1185">Reference proteome</keyword>
<dbReference type="STRING" id="448385.sce5837"/>
<evidence type="ECO:0000313" key="3">
    <source>
        <dbReference type="EMBL" id="CAN96000.1"/>
    </source>
</evidence>
<dbReference type="OrthoDB" id="280897at2"/>
<feature type="region of interest" description="Disordered" evidence="1">
    <location>
        <begin position="407"/>
        <end position="432"/>
    </location>
</feature>
<sequence length="539" mass="59688">MKRPSSSIYRSALMILASAAHLSCTATAHLKRPSPPPSPPENTGASSPVDDETCRTELWSKFPSFTDKLCSALPRDIDPELQKSTIGRGEYAEGNRLYDILAWQSFIAMAWPVTKDGRARPRLADDGAHGWDTWKTSYDVFKPGGGAPDAWNPAEQQAKRSAPDASFPINASRTLQDDRQADSFILWDQNGNKVYYEVLYSERLFKYLNDNALYSIDGQIAYSAEYCATPEEDCTNPDAPWGNPQNADQTPSIALKLAWKLLDESESHLEGRFILRKAYVRAGAAPSLRTFGLVGANVMIKTLSAKKQWVWAAFEHIDNVDVNPLETHNGKPLKPSFNDPDCPLCPVNEPPDERVWPPSEGPWVSRTQVHRQQPIREDTAALNSEVQAQLKKNRSALQFYELVGTQWPTDGGGEPSPSDRLPDAVANESGGRPYRPYLVNTVLETYMQKGNTVAADVNRALRPETTRMFHTSSCMGCHSGAHIARERSQGKITWGERGSGDFLWSYATKARPKAAPAGDRQAHGMTSAAEADAQPKQRK</sequence>
<dbReference type="eggNOG" id="COG3258">
    <property type="taxonomic scope" value="Bacteria"/>
</dbReference>
<keyword evidence="2" id="KW-0732">Signal</keyword>
<feature type="region of interest" description="Disordered" evidence="1">
    <location>
        <begin position="27"/>
        <end position="52"/>
    </location>
</feature>
<evidence type="ECO:0008006" key="5">
    <source>
        <dbReference type="Google" id="ProtNLM"/>
    </source>
</evidence>
<proteinExistence type="predicted"/>
<name>A9G8J1_SORC5</name>
<feature type="chain" id="PRO_5002738721" description="Cytochrome c domain-containing protein" evidence="2">
    <location>
        <begin position="29"/>
        <end position="539"/>
    </location>
</feature>
<accession>A9G8J1</accession>